<dbReference type="Gene3D" id="3.40.50.2300">
    <property type="match status" value="2"/>
</dbReference>
<evidence type="ECO:0000313" key="6">
    <source>
        <dbReference type="EMBL" id="SCY37033.1"/>
    </source>
</evidence>
<dbReference type="EMBL" id="FMUS01000007">
    <property type="protein sequence ID" value="SCY37033.1"/>
    <property type="molecule type" value="Genomic_DNA"/>
</dbReference>
<feature type="transmembrane region" description="Helical" evidence="4">
    <location>
        <begin position="15"/>
        <end position="33"/>
    </location>
</feature>
<evidence type="ECO:0000256" key="3">
    <source>
        <dbReference type="ARBA" id="ARBA00022729"/>
    </source>
</evidence>
<evidence type="ECO:0000313" key="7">
    <source>
        <dbReference type="Proteomes" id="UP000198636"/>
    </source>
</evidence>
<dbReference type="PANTHER" id="PTHR46847:SF1">
    <property type="entry name" value="D-ALLOSE-BINDING PERIPLASMIC PROTEIN-RELATED"/>
    <property type="match status" value="1"/>
</dbReference>
<dbReference type="Pfam" id="PF13407">
    <property type="entry name" value="Peripla_BP_4"/>
    <property type="match status" value="1"/>
</dbReference>
<dbReference type="GO" id="GO:0030313">
    <property type="term" value="C:cell envelope"/>
    <property type="evidence" value="ECO:0007669"/>
    <property type="project" value="UniProtKB-SubCell"/>
</dbReference>
<keyword evidence="4" id="KW-1133">Transmembrane helix</keyword>
<accession>A0A1G5FCV4</accession>
<dbReference type="InterPro" id="IPR025997">
    <property type="entry name" value="SBP_2_dom"/>
</dbReference>
<dbReference type="InterPro" id="IPR028082">
    <property type="entry name" value="Peripla_BP_I"/>
</dbReference>
<keyword evidence="7" id="KW-1185">Reference proteome</keyword>
<dbReference type="RefSeq" id="WP_091541527.1">
    <property type="nucleotide sequence ID" value="NZ_FMUS01000007.1"/>
</dbReference>
<dbReference type="CDD" id="cd06314">
    <property type="entry name" value="PBP1_tmGBP"/>
    <property type="match status" value="1"/>
</dbReference>
<dbReference type="OrthoDB" id="569491at2"/>
<evidence type="ECO:0000256" key="4">
    <source>
        <dbReference type="SAM" id="Phobius"/>
    </source>
</evidence>
<sequence>MNILRNIYSFFKNHIISILVALIVVTGFSLYQLQRMDTSQQSLLNPTYHFYFIGQNSVDPFWKEVRRGVTNAAKDYNVVVEFNAPRFNNPEEELKYLDMAITSNVDGIITHVSNGLASTELINKAYNKGIPVVTIENDNKYSNRNAFVGTNSFLLGKEAAELMVEATDASSNIAIIVSSDFELDTASQNLRINGFLSTIKEYPEMKVIEVYTSEMGILSAEEITQAIITSRSEVDAIFTTNSVDTLGAAQLIVDHNKVGEILLVGYGNMENILRYIDRGIIYGTVMSEPYKMGYESLKALMDIKETNNVSTFIDTGVKIIKKSNLEEYQKSLESDD</sequence>
<dbReference type="STRING" id="1120976.SAMN03080606_01376"/>
<proteinExistence type="inferred from homology"/>
<gene>
    <name evidence="6" type="ORF">SAMN03080606_01376</name>
</gene>
<organism evidence="6 7">
    <name type="scientific">Alkaliphilus peptidifermentans DSM 18978</name>
    <dbReference type="NCBI Taxonomy" id="1120976"/>
    <lineage>
        <taxon>Bacteria</taxon>
        <taxon>Bacillati</taxon>
        <taxon>Bacillota</taxon>
        <taxon>Clostridia</taxon>
        <taxon>Peptostreptococcales</taxon>
        <taxon>Natronincolaceae</taxon>
        <taxon>Alkaliphilus</taxon>
    </lineage>
</organism>
<comment type="similarity">
    <text evidence="2">Belongs to the bacterial solute-binding protein 2 family.</text>
</comment>
<dbReference type="PANTHER" id="PTHR46847">
    <property type="entry name" value="D-ALLOSE-BINDING PERIPLASMIC PROTEIN-RELATED"/>
    <property type="match status" value="1"/>
</dbReference>
<dbReference type="AlphaFoldDB" id="A0A1G5FCV4"/>
<dbReference type="Proteomes" id="UP000198636">
    <property type="component" value="Unassembled WGS sequence"/>
</dbReference>
<dbReference type="GO" id="GO:0030246">
    <property type="term" value="F:carbohydrate binding"/>
    <property type="evidence" value="ECO:0007669"/>
    <property type="project" value="UniProtKB-ARBA"/>
</dbReference>
<dbReference type="SUPFAM" id="SSF53822">
    <property type="entry name" value="Periplasmic binding protein-like I"/>
    <property type="match status" value="1"/>
</dbReference>
<protein>
    <submittedName>
        <fullName evidence="6">Monosaccharide ABC transporter substrate-binding protein, CUT2 family</fullName>
    </submittedName>
</protein>
<keyword evidence="3" id="KW-0732">Signal</keyword>
<reference evidence="6 7" key="1">
    <citation type="submission" date="2016-10" db="EMBL/GenBank/DDBJ databases">
        <authorList>
            <person name="de Groot N.N."/>
        </authorList>
    </citation>
    <scope>NUCLEOTIDE SEQUENCE [LARGE SCALE GENOMIC DNA]</scope>
    <source>
        <strain evidence="6 7">DSM 18978</strain>
    </source>
</reference>
<keyword evidence="4" id="KW-0812">Transmembrane</keyword>
<keyword evidence="4" id="KW-0472">Membrane</keyword>
<name>A0A1G5FCV4_9FIRM</name>
<evidence type="ECO:0000256" key="1">
    <source>
        <dbReference type="ARBA" id="ARBA00004196"/>
    </source>
</evidence>
<evidence type="ECO:0000256" key="2">
    <source>
        <dbReference type="ARBA" id="ARBA00007639"/>
    </source>
</evidence>
<evidence type="ECO:0000259" key="5">
    <source>
        <dbReference type="Pfam" id="PF13407"/>
    </source>
</evidence>
<comment type="subcellular location">
    <subcellularLocation>
        <location evidence="1">Cell envelope</location>
    </subcellularLocation>
</comment>
<feature type="domain" description="Periplasmic binding protein" evidence="5">
    <location>
        <begin position="50"/>
        <end position="303"/>
    </location>
</feature>